<dbReference type="PANTHER" id="PTHR43861">
    <property type="entry name" value="TRANS-ACONITATE 2-METHYLTRANSFERASE-RELATED"/>
    <property type="match status" value="1"/>
</dbReference>
<evidence type="ECO:0000259" key="2">
    <source>
        <dbReference type="Pfam" id="PF13649"/>
    </source>
</evidence>
<dbReference type="InterPro" id="IPR041698">
    <property type="entry name" value="Methyltransf_25"/>
</dbReference>
<dbReference type="CDD" id="cd02440">
    <property type="entry name" value="AdoMet_MTases"/>
    <property type="match status" value="1"/>
</dbReference>
<keyword evidence="4" id="KW-1185">Reference proteome</keyword>
<dbReference type="Gene3D" id="3.40.50.150">
    <property type="entry name" value="Vaccinia Virus protein VP39"/>
    <property type="match status" value="1"/>
</dbReference>
<feature type="domain" description="Methyltransferase" evidence="2">
    <location>
        <begin position="74"/>
        <end position="162"/>
    </location>
</feature>
<accession>A0ABV2VTJ9</accession>
<keyword evidence="1 3" id="KW-0808">Transferase</keyword>
<reference evidence="3 4" key="1">
    <citation type="submission" date="2024-06" db="EMBL/GenBank/DDBJ databases">
        <title>The Natural Products Discovery Center: Release of the First 8490 Sequenced Strains for Exploring Actinobacteria Biosynthetic Diversity.</title>
        <authorList>
            <person name="Kalkreuter E."/>
            <person name="Kautsar S.A."/>
            <person name="Yang D."/>
            <person name="Bader C.D."/>
            <person name="Teijaro C.N."/>
            <person name="Fluegel L."/>
            <person name="Davis C.M."/>
            <person name="Simpson J.R."/>
            <person name="Lauterbach L."/>
            <person name="Steele A.D."/>
            <person name="Gui C."/>
            <person name="Meng S."/>
            <person name="Li G."/>
            <person name="Viehrig K."/>
            <person name="Ye F."/>
            <person name="Su P."/>
            <person name="Kiefer A.F."/>
            <person name="Nichols A."/>
            <person name="Cepeda A.J."/>
            <person name="Yan W."/>
            <person name="Fan B."/>
            <person name="Jiang Y."/>
            <person name="Adhikari A."/>
            <person name="Zheng C.-J."/>
            <person name="Schuster L."/>
            <person name="Cowan T.M."/>
            <person name="Smanski M.J."/>
            <person name="Chevrette M.G."/>
            <person name="De Carvalho L.P.S."/>
            <person name="Shen B."/>
        </authorList>
    </citation>
    <scope>NUCLEOTIDE SEQUENCE [LARGE SCALE GENOMIC DNA]</scope>
    <source>
        <strain evidence="3 4">NPDC006286</strain>
    </source>
</reference>
<organism evidence="3 4">
    <name type="scientific">Micromonospora fulviviridis</name>
    <dbReference type="NCBI Taxonomy" id="47860"/>
    <lineage>
        <taxon>Bacteria</taxon>
        <taxon>Bacillati</taxon>
        <taxon>Actinomycetota</taxon>
        <taxon>Actinomycetes</taxon>
        <taxon>Micromonosporales</taxon>
        <taxon>Micromonosporaceae</taxon>
        <taxon>Micromonospora</taxon>
    </lineage>
</organism>
<dbReference type="GO" id="GO:0008168">
    <property type="term" value="F:methyltransferase activity"/>
    <property type="evidence" value="ECO:0007669"/>
    <property type="project" value="UniProtKB-KW"/>
</dbReference>
<comment type="caution">
    <text evidence="3">The sequence shown here is derived from an EMBL/GenBank/DDBJ whole genome shotgun (WGS) entry which is preliminary data.</text>
</comment>
<dbReference type="RefSeq" id="WP_355667640.1">
    <property type="nucleotide sequence ID" value="NZ_JBEXRX010000151.1"/>
</dbReference>
<dbReference type="GO" id="GO:0032259">
    <property type="term" value="P:methylation"/>
    <property type="evidence" value="ECO:0007669"/>
    <property type="project" value="UniProtKB-KW"/>
</dbReference>
<dbReference type="EC" id="2.1.-.-" evidence="3"/>
<gene>
    <name evidence="3" type="ORF">ABZ071_30270</name>
</gene>
<proteinExistence type="predicted"/>
<dbReference type="InterPro" id="IPR029063">
    <property type="entry name" value="SAM-dependent_MTases_sf"/>
</dbReference>
<dbReference type="EMBL" id="JBEXRX010000151">
    <property type="protein sequence ID" value="MEU0156105.1"/>
    <property type="molecule type" value="Genomic_DNA"/>
</dbReference>
<dbReference type="Pfam" id="PF13649">
    <property type="entry name" value="Methyltransf_25"/>
    <property type="match status" value="1"/>
</dbReference>
<dbReference type="SUPFAM" id="SSF53335">
    <property type="entry name" value="S-adenosyl-L-methionine-dependent methyltransferases"/>
    <property type="match status" value="1"/>
</dbReference>
<name>A0ABV2VTJ9_9ACTN</name>
<evidence type="ECO:0000313" key="3">
    <source>
        <dbReference type="EMBL" id="MEU0156105.1"/>
    </source>
</evidence>
<dbReference type="Proteomes" id="UP001550348">
    <property type="component" value="Unassembled WGS sequence"/>
</dbReference>
<protein>
    <submittedName>
        <fullName evidence="3">Class I SAM-dependent methyltransferase</fullName>
        <ecNumber evidence="3">2.1.-.-</ecNumber>
    </submittedName>
</protein>
<sequence>MSTESPSSTKGRQFDELLDFYRPQRDGEPNLFQIWEEGGSREDSVTPSTYSSRYRTWMCDKLVRHLRDTGETGILSLGCGNAAVEAELVRAGHRVVAIDAMAEAVELARAKGVEAIQADLTDWVPSEPWSLIYMDGVLGHLYTPEVGLGPILRRIRSWLVPGPTGVATFVASNDDTRDGSPAQPAPKVRGFHWLATGYIGEQALAAGFDSVEIEHFSYQRPLSGDRRRSVIAAHVRP</sequence>
<evidence type="ECO:0000313" key="4">
    <source>
        <dbReference type="Proteomes" id="UP001550348"/>
    </source>
</evidence>
<keyword evidence="3" id="KW-0489">Methyltransferase</keyword>
<evidence type="ECO:0000256" key="1">
    <source>
        <dbReference type="ARBA" id="ARBA00022679"/>
    </source>
</evidence>